<dbReference type="SUPFAM" id="SSF103473">
    <property type="entry name" value="MFS general substrate transporter"/>
    <property type="match status" value="1"/>
</dbReference>
<feature type="transmembrane region" description="Helical" evidence="7">
    <location>
        <begin position="115"/>
        <end position="134"/>
    </location>
</feature>
<dbReference type="GO" id="GO:0005886">
    <property type="term" value="C:plasma membrane"/>
    <property type="evidence" value="ECO:0007669"/>
    <property type="project" value="UniProtKB-SubCell"/>
</dbReference>
<evidence type="ECO:0000256" key="3">
    <source>
        <dbReference type="ARBA" id="ARBA00022475"/>
    </source>
</evidence>
<keyword evidence="9" id="KW-1185">Reference proteome</keyword>
<name>A0A9X1V9B0_9BACL</name>
<dbReference type="InterPro" id="IPR011701">
    <property type="entry name" value="MFS"/>
</dbReference>
<dbReference type="Pfam" id="PF07690">
    <property type="entry name" value="MFS_1"/>
    <property type="match status" value="1"/>
</dbReference>
<organism evidence="8 9">
    <name type="scientific">Sulfoacidibacillus ferrooxidans</name>
    <dbReference type="NCBI Taxonomy" id="2005001"/>
    <lineage>
        <taxon>Bacteria</taxon>
        <taxon>Bacillati</taxon>
        <taxon>Bacillota</taxon>
        <taxon>Bacilli</taxon>
        <taxon>Bacillales</taxon>
        <taxon>Alicyclobacillaceae</taxon>
        <taxon>Sulfoacidibacillus</taxon>
    </lineage>
</organism>
<keyword evidence="4 7" id="KW-0812">Transmembrane</keyword>
<dbReference type="EMBL" id="JALBUF010000003">
    <property type="protein sequence ID" value="MCI0183125.1"/>
    <property type="molecule type" value="Genomic_DNA"/>
</dbReference>
<dbReference type="GO" id="GO:0022857">
    <property type="term" value="F:transmembrane transporter activity"/>
    <property type="evidence" value="ECO:0007669"/>
    <property type="project" value="InterPro"/>
</dbReference>
<gene>
    <name evidence="8" type="ORF">MM817_01395</name>
</gene>
<keyword evidence="3" id="KW-1003">Cell membrane</keyword>
<evidence type="ECO:0000313" key="8">
    <source>
        <dbReference type="EMBL" id="MCI0183125.1"/>
    </source>
</evidence>
<feature type="transmembrane region" description="Helical" evidence="7">
    <location>
        <begin position="180"/>
        <end position="200"/>
    </location>
</feature>
<sequence length="240" mass="26315">MIIDAGSFLFVLVPALFISEKRVLPIVVFDQSNSLHFKEFLAMFKKAPRLLWLTVFFIIWYFTWGGTFALTVFLLRQYHHLPANLVGAAMAIGGLFPIALGVLGPWLSRHIRLPWLIFLTLCVSGVGMILLGIASNLFTISIALGCLDSGIAPSSIALTSITQTEVPSHMYGRASGWQNFLMLLAQTIASMLAGIMAIHFGAPLTVMIFGALTIISSIFLFATPLKRDLSLGKIISNNER</sequence>
<reference evidence="8" key="1">
    <citation type="submission" date="2022-03" db="EMBL/GenBank/DDBJ databases">
        <title>Draft Genome Sequence of Firmicute Strain S0AB, a Heterotrophic Iron/Sulfur-Oxidizing Extreme Acidophile.</title>
        <authorList>
            <person name="Vergara E."/>
            <person name="Pakostova E."/>
            <person name="Johnson D.B."/>
            <person name="Holmes D.S."/>
        </authorList>
    </citation>
    <scope>NUCLEOTIDE SEQUENCE</scope>
    <source>
        <strain evidence="8">S0AB</strain>
    </source>
</reference>
<keyword evidence="2" id="KW-0813">Transport</keyword>
<proteinExistence type="predicted"/>
<feature type="transmembrane region" description="Helical" evidence="7">
    <location>
        <begin position="50"/>
        <end position="75"/>
    </location>
</feature>
<comment type="caution">
    <text evidence="8">The sequence shown here is derived from an EMBL/GenBank/DDBJ whole genome shotgun (WGS) entry which is preliminary data.</text>
</comment>
<feature type="transmembrane region" description="Helical" evidence="7">
    <location>
        <begin position="6"/>
        <end position="29"/>
    </location>
</feature>
<evidence type="ECO:0000256" key="2">
    <source>
        <dbReference type="ARBA" id="ARBA00022448"/>
    </source>
</evidence>
<evidence type="ECO:0000256" key="6">
    <source>
        <dbReference type="ARBA" id="ARBA00023136"/>
    </source>
</evidence>
<protein>
    <recommendedName>
        <fullName evidence="10">Major facilitator superfamily (MFS) profile domain-containing protein</fullName>
    </recommendedName>
</protein>
<dbReference type="Gene3D" id="1.20.1250.20">
    <property type="entry name" value="MFS general substrate transporter like domains"/>
    <property type="match status" value="1"/>
</dbReference>
<evidence type="ECO:0000256" key="4">
    <source>
        <dbReference type="ARBA" id="ARBA00022692"/>
    </source>
</evidence>
<feature type="transmembrane region" description="Helical" evidence="7">
    <location>
        <begin position="206"/>
        <end position="225"/>
    </location>
</feature>
<keyword evidence="6 7" id="KW-0472">Membrane</keyword>
<accession>A0A9X1V9B0</accession>
<dbReference type="AlphaFoldDB" id="A0A9X1V9B0"/>
<comment type="subcellular location">
    <subcellularLocation>
        <location evidence="1">Cell membrane</location>
        <topology evidence="1">Multi-pass membrane protein</topology>
    </subcellularLocation>
</comment>
<evidence type="ECO:0000256" key="5">
    <source>
        <dbReference type="ARBA" id="ARBA00022989"/>
    </source>
</evidence>
<dbReference type="PANTHER" id="PTHR43266:SF2">
    <property type="entry name" value="MAJOR FACILITATOR SUPERFAMILY (MFS) PROFILE DOMAIN-CONTAINING PROTEIN"/>
    <property type="match status" value="1"/>
</dbReference>
<dbReference type="PANTHER" id="PTHR43266">
    <property type="entry name" value="MACROLIDE-EFFLUX PROTEIN"/>
    <property type="match status" value="1"/>
</dbReference>
<evidence type="ECO:0000313" key="9">
    <source>
        <dbReference type="Proteomes" id="UP001139263"/>
    </source>
</evidence>
<keyword evidence="5 7" id="KW-1133">Transmembrane helix</keyword>
<evidence type="ECO:0000256" key="7">
    <source>
        <dbReference type="SAM" id="Phobius"/>
    </source>
</evidence>
<feature type="transmembrane region" description="Helical" evidence="7">
    <location>
        <begin position="81"/>
        <end position="103"/>
    </location>
</feature>
<evidence type="ECO:0008006" key="10">
    <source>
        <dbReference type="Google" id="ProtNLM"/>
    </source>
</evidence>
<dbReference type="Proteomes" id="UP001139263">
    <property type="component" value="Unassembled WGS sequence"/>
</dbReference>
<dbReference type="InterPro" id="IPR036259">
    <property type="entry name" value="MFS_trans_sf"/>
</dbReference>
<evidence type="ECO:0000256" key="1">
    <source>
        <dbReference type="ARBA" id="ARBA00004651"/>
    </source>
</evidence>